<gene>
    <name evidence="1" type="ORF">RM844_17010</name>
</gene>
<accession>A0ABU2JST5</accession>
<reference evidence="2" key="1">
    <citation type="submission" date="2023-07" db="EMBL/GenBank/DDBJ databases">
        <title>30 novel species of actinomycetes from the DSMZ collection.</title>
        <authorList>
            <person name="Nouioui I."/>
        </authorList>
    </citation>
    <scope>NUCLEOTIDE SEQUENCE [LARGE SCALE GENOMIC DNA]</scope>
    <source>
        <strain evidence="2">DSM 44915</strain>
    </source>
</reference>
<protein>
    <recommendedName>
        <fullName evidence="3">Head-to-tail adaptor</fullName>
    </recommendedName>
</protein>
<comment type="caution">
    <text evidence="1">The sequence shown here is derived from an EMBL/GenBank/DDBJ whole genome shotgun (WGS) entry which is preliminary data.</text>
</comment>
<evidence type="ECO:0000313" key="2">
    <source>
        <dbReference type="Proteomes" id="UP001183410"/>
    </source>
</evidence>
<organism evidence="1 2">
    <name type="scientific">Streptomyces chisholmiae</name>
    <dbReference type="NCBI Taxonomy" id="3075540"/>
    <lineage>
        <taxon>Bacteria</taxon>
        <taxon>Bacillati</taxon>
        <taxon>Actinomycetota</taxon>
        <taxon>Actinomycetes</taxon>
        <taxon>Kitasatosporales</taxon>
        <taxon>Streptomycetaceae</taxon>
        <taxon>Streptomyces</taxon>
    </lineage>
</organism>
<dbReference type="RefSeq" id="WP_311668064.1">
    <property type="nucleotide sequence ID" value="NZ_JAVREO010000009.1"/>
</dbReference>
<evidence type="ECO:0000313" key="1">
    <source>
        <dbReference type="EMBL" id="MDT0267982.1"/>
    </source>
</evidence>
<name>A0ABU2JST5_9ACTN</name>
<sequence>MVQPLADLEQLTARLGYRLTDPERVMAAAALADASALVRAYGAPWPNPATAPAVAVSITLAAAERRVRNPEGYRAEGQGGYSYQLPATAPTGVALTDAEIRLLRAEAGTGGLYSVPIERHGGTL</sequence>
<evidence type="ECO:0008006" key="3">
    <source>
        <dbReference type="Google" id="ProtNLM"/>
    </source>
</evidence>
<keyword evidence="2" id="KW-1185">Reference proteome</keyword>
<proteinExistence type="predicted"/>
<dbReference type="Proteomes" id="UP001183410">
    <property type="component" value="Unassembled WGS sequence"/>
</dbReference>
<dbReference type="EMBL" id="JAVREO010000009">
    <property type="protein sequence ID" value="MDT0267982.1"/>
    <property type="molecule type" value="Genomic_DNA"/>
</dbReference>